<sequence>MSLYPNIKESSSESNEETDFMNLLSREIDTSNPDLVTIFSQLQKHPNSISHLKSFILALLRTKSLSGITERLASYLISHVTLLEAISHNVELASLFLISENGKQTFTSVHKAFLKEQASRTRVFLQENGFDNVSNSNHLSDYKYYISQIDSIDERLSELDIIAKDAFKSKNVNSLKNAFKEVYSLLAGCMIFNDVVLRNQSSMSSDSLRMIHNAFPDSPQDTNEFIKWIKQLIEERDSSIKNIKTFNIEQSKMYEKINNLETELQTKTKRTKISTNDFEETHEALVQKVSDLQHQLNDFHQQFGNKDTESVELQRLRNKFQKNERENNINFKSLESENSSLRSKIDDLLQKLSKKESKISILKSKIEQFSVKSEDAISSEKQTRYEISDLQRLYNSTSSSLFKEQEKSRFLTNQVERLQKELDNVVQENKELRSLLERSKQSVQEQMEENTILLKQMRRDSQSNSKETIENLTNKVSKLKYELCQSKKFICKLQKQIEDFRKKHRDCHEESTTYHHKSSKSTKENQDYKEHISYKKHKNVQILDSSSCYSSNSFEFESNSNVSDLDKEIEKLEKNVKISRKILQENTKFSK</sequence>
<reference evidence="2" key="2">
    <citation type="journal article" date="2007" name="Science">
        <title>Draft genome sequence of the sexually transmitted pathogen Trichomonas vaginalis.</title>
        <authorList>
            <person name="Carlton J.M."/>
            <person name="Hirt R.P."/>
            <person name="Silva J.C."/>
            <person name="Delcher A.L."/>
            <person name="Schatz M."/>
            <person name="Zhao Q."/>
            <person name="Wortman J.R."/>
            <person name="Bidwell S.L."/>
            <person name="Alsmark U.C.M."/>
            <person name="Besteiro S."/>
            <person name="Sicheritz-Ponten T."/>
            <person name="Noel C.J."/>
            <person name="Dacks J.B."/>
            <person name="Foster P.G."/>
            <person name="Simillion C."/>
            <person name="Van de Peer Y."/>
            <person name="Miranda-Saavedra D."/>
            <person name="Barton G.J."/>
            <person name="Westrop G.D."/>
            <person name="Mueller S."/>
            <person name="Dessi D."/>
            <person name="Fiori P.L."/>
            <person name="Ren Q."/>
            <person name="Paulsen I."/>
            <person name="Zhang H."/>
            <person name="Bastida-Corcuera F.D."/>
            <person name="Simoes-Barbosa A."/>
            <person name="Brown M.T."/>
            <person name="Hayes R.D."/>
            <person name="Mukherjee M."/>
            <person name="Okumura C.Y."/>
            <person name="Schneider R."/>
            <person name="Smith A.J."/>
            <person name="Vanacova S."/>
            <person name="Villalvazo M."/>
            <person name="Haas B.J."/>
            <person name="Pertea M."/>
            <person name="Feldblyum T.V."/>
            <person name="Utterback T.R."/>
            <person name="Shu C.L."/>
            <person name="Osoegawa K."/>
            <person name="de Jong P.J."/>
            <person name="Hrdy I."/>
            <person name="Horvathova L."/>
            <person name="Zubacova Z."/>
            <person name="Dolezal P."/>
            <person name="Malik S.B."/>
            <person name="Logsdon J.M. Jr."/>
            <person name="Henze K."/>
            <person name="Gupta A."/>
            <person name="Wang C.C."/>
            <person name="Dunne R.L."/>
            <person name="Upcroft J.A."/>
            <person name="Upcroft P."/>
            <person name="White O."/>
            <person name="Salzberg S.L."/>
            <person name="Tang P."/>
            <person name="Chiu C.-H."/>
            <person name="Lee Y.-S."/>
            <person name="Embley T.M."/>
            <person name="Coombs G.H."/>
            <person name="Mottram J.C."/>
            <person name="Tachezy J."/>
            <person name="Fraser-Liggett C.M."/>
            <person name="Johnson P.J."/>
        </authorList>
    </citation>
    <scope>NUCLEOTIDE SEQUENCE [LARGE SCALE GENOMIC DNA]</scope>
    <source>
        <strain evidence="2">G3</strain>
    </source>
</reference>
<name>A2EA23_TRIV3</name>
<reference evidence="2" key="1">
    <citation type="submission" date="2006-10" db="EMBL/GenBank/DDBJ databases">
        <authorList>
            <person name="Amadeo P."/>
            <person name="Zhao Q."/>
            <person name="Wortman J."/>
            <person name="Fraser-Liggett C."/>
            <person name="Carlton J."/>
        </authorList>
    </citation>
    <scope>NUCLEOTIDE SEQUENCE</scope>
    <source>
        <strain evidence="2">G3</strain>
    </source>
</reference>
<dbReference type="InParanoid" id="A2EA23"/>
<proteinExistence type="predicted"/>
<dbReference type="Proteomes" id="UP000001542">
    <property type="component" value="Unassembled WGS sequence"/>
</dbReference>
<dbReference type="VEuPathDB" id="TrichDB:TVAGG3_0981070"/>
<protein>
    <submittedName>
        <fullName evidence="2">Uncharacterized protein</fullName>
    </submittedName>
</protein>
<dbReference type="EMBL" id="DS113337">
    <property type="protein sequence ID" value="EAY10469.1"/>
    <property type="molecule type" value="Genomic_DNA"/>
</dbReference>
<evidence type="ECO:0000313" key="3">
    <source>
        <dbReference type="Proteomes" id="UP000001542"/>
    </source>
</evidence>
<keyword evidence="1" id="KW-0175">Coiled coil</keyword>
<evidence type="ECO:0000313" key="2">
    <source>
        <dbReference type="EMBL" id="EAY10469.1"/>
    </source>
</evidence>
<dbReference type="RefSeq" id="XP_001322692.1">
    <property type="nucleotide sequence ID" value="XM_001322657.1"/>
</dbReference>
<dbReference type="OrthoDB" id="10667137at2759"/>
<accession>A2EA23</accession>
<gene>
    <name evidence="2" type="ORF">TVAG_483790</name>
</gene>
<organism evidence="2 3">
    <name type="scientific">Trichomonas vaginalis (strain ATCC PRA-98 / G3)</name>
    <dbReference type="NCBI Taxonomy" id="412133"/>
    <lineage>
        <taxon>Eukaryota</taxon>
        <taxon>Metamonada</taxon>
        <taxon>Parabasalia</taxon>
        <taxon>Trichomonadida</taxon>
        <taxon>Trichomonadidae</taxon>
        <taxon>Trichomonas</taxon>
    </lineage>
</organism>
<feature type="coiled-coil region" evidence="1">
    <location>
        <begin position="401"/>
        <end position="460"/>
    </location>
</feature>
<dbReference type="VEuPathDB" id="TrichDB:TVAG_483790"/>
<feature type="coiled-coil region" evidence="1">
    <location>
        <begin position="282"/>
        <end position="365"/>
    </location>
</feature>
<dbReference type="SUPFAM" id="SSF57997">
    <property type="entry name" value="Tropomyosin"/>
    <property type="match status" value="1"/>
</dbReference>
<keyword evidence="3" id="KW-1185">Reference proteome</keyword>
<dbReference type="KEGG" id="tva:4768403"/>
<dbReference type="SMR" id="A2EA23"/>
<dbReference type="AlphaFoldDB" id="A2EA23"/>
<evidence type="ECO:0000256" key="1">
    <source>
        <dbReference type="SAM" id="Coils"/>
    </source>
</evidence>